<dbReference type="EMBL" id="OZ019900">
    <property type="protein sequence ID" value="CAK9234018.1"/>
    <property type="molecule type" value="Genomic_DNA"/>
</dbReference>
<dbReference type="PANTHER" id="PTHR10426">
    <property type="entry name" value="STRICTOSIDINE SYNTHASE-RELATED"/>
    <property type="match status" value="1"/>
</dbReference>
<protein>
    <recommendedName>
        <fullName evidence="6">Strictosidine synthase conserved region domain-containing protein</fullName>
    </recommendedName>
</protein>
<organism evidence="7 8">
    <name type="scientific">Sphagnum troendelagicum</name>
    <dbReference type="NCBI Taxonomy" id="128251"/>
    <lineage>
        <taxon>Eukaryota</taxon>
        <taxon>Viridiplantae</taxon>
        <taxon>Streptophyta</taxon>
        <taxon>Embryophyta</taxon>
        <taxon>Bryophyta</taxon>
        <taxon>Sphagnophytina</taxon>
        <taxon>Sphagnopsida</taxon>
        <taxon>Sphagnales</taxon>
        <taxon>Sphagnaceae</taxon>
        <taxon>Sphagnum</taxon>
    </lineage>
</organism>
<reference evidence="7" key="1">
    <citation type="submission" date="2024-02" db="EMBL/GenBank/DDBJ databases">
        <authorList>
            <consortium name="ELIXIR-Norway"/>
            <consortium name="Elixir Norway"/>
        </authorList>
    </citation>
    <scope>NUCLEOTIDE SEQUENCE</scope>
</reference>
<dbReference type="Proteomes" id="UP001497512">
    <property type="component" value="Chromosome 8"/>
</dbReference>
<dbReference type="InterPro" id="IPR011042">
    <property type="entry name" value="6-blade_b-propeller_TolB-like"/>
</dbReference>
<sequence length="399" mass="44406">MATISIIVLLVITAAAWYLGTDPWKLSLAGREKNFKPQYLAPAPSHVMDNLIRDTESKLQKAEIWRGPFLGPESFVFDSQGRGPYTGVSDGTVIRYDGPELGWSTFAYTSKNRSEICAPKNPPAPNLAFEHICGRPLGLRFNKKTGDLWIADAYLGILKVGSEGGQAESVVAEIDGVPMKFCNDLDFDEDGVLYFTDSSTKWHRRQFFIASFEGDDTGRFVKYDPGTKQTTVLINNLRVSNGLAVSKDGTFIVICDTRNGRLVRFWLKGEKAGTHETFVILPGWPDNVRRNENGDFWVALHAVRYAPDTYLGTLPWLRYLLGRLPIPQRYLYQLAVGKPHAMIIRYGPDGSVKEVLEDQTGQVVRLPSEVEEHDGKLYIGSVLLPQIAVYTLPSGVASS</sequence>
<accession>A0ABP0UZM7</accession>
<gene>
    <name evidence="7" type="ORF">CSSPTR1EN2_LOCUS21931</name>
</gene>
<name>A0ABP0UZM7_9BRYO</name>
<comment type="subcellular location">
    <subcellularLocation>
        <location evidence="1">Vacuole</location>
    </subcellularLocation>
</comment>
<feature type="chain" id="PRO_5046374380" description="Strictosidine synthase conserved region domain-containing protein" evidence="5">
    <location>
        <begin position="17"/>
        <end position="399"/>
    </location>
</feature>
<dbReference type="PANTHER" id="PTHR10426:SF106">
    <property type="entry name" value="PROTEIN STRICTOSIDINE SYNTHASE-LIKE 3"/>
    <property type="match status" value="1"/>
</dbReference>
<evidence type="ECO:0000256" key="3">
    <source>
        <dbReference type="ARBA" id="ARBA00022554"/>
    </source>
</evidence>
<dbReference type="Gene3D" id="2.120.10.30">
    <property type="entry name" value="TolB, C-terminal domain"/>
    <property type="match status" value="1"/>
</dbReference>
<evidence type="ECO:0000313" key="8">
    <source>
        <dbReference type="Proteomes" id="UP001497512"/>
    </source>
</evidence>
<evidence type="ECO:0000256" key="4">
    <source>
        <dbReference type="ARBA" id="ARBA00023180"/>
    </source>
</evidence>
<dbReference type="Pfam" id="PF03088">
    <property type="entry name" value="Str_synth"/>
    <property type="match status" value="1"/>
</dbReference>
<keyword evidence="3" id="KW-0926">Vacuole</keyword>
<keyword evidence="4" id="KW-0325">Glycoprotein</keyword>
<evidence type="ECO:0000313" key="7">
    <source>
        <dbReference type="EMBL" id="CAK9234018.1"/>
    </source>
</evidence>
<dbReference type="Pfam" id="PF20067">
    <property type="entry name" value="SSL_N"/>
    <property type="match status" value="1"/>
</dbReference>
<comment type="similarity">
    <text evidence="2">Belongs to the strictosidine synthase family.</text>
</comment>
<evidence type="ECO:0000256" key="2">
    <source>
        <dbReference type="ARBA" id="ARBA00009191"/>
    </source>
</evidence>
<evidence type="ECO:0000256" key="1">
    <source>
        <dbReference type="ARBA" id="ARBA00004116"/>
    </source>
</evidence>
<feature type="signal peptide" evidence="5">
    <location>
        <begin position="1"/>
        <end position="16"/>
    </location>
</feature>
<dbReference type="SUPFAM" id="SSF63829">
    <property type="entry name" value="Calcium-dependent phosphotriesterase"/>
    <property type="match status" value="1"/>
</dbReference>
<feature type="domain" description="Strictosidine synthase conserved region" evidence="6">
    <location>
        <begin position="183"/>
        <end position="270"/>
    </location>
</feature>
<keyword evidence="8" id="KW-1185">Reference proteome</keyword>
<proteinExistence type="inferred from homology"/>
<evidence type="ECO:0000256" key="5">
    <source>
        <dbReference type="SAM" id="SignalP"/>
    </source>
</evidence>
<dbReference type="InterPro" id="IPR018119">
    <property type="entry name" value="Strictosidine_synth_cons-reg"/>
</dbReference>
<keyword evidence="5" id="KW-0732">Signal</keyword>
<evidence type="ECO:0000259" key="6">
    <source>
        <dbReference type="Pfam" id="PF03088"/>
    </source>
</evidence>